<evidence type="ECO:0000256" key="7">
    <source>
        <dbReference type="ARBA" id="ARBA00023010"/>
    </source>
</evidence>
<dbReference type="GO" id="GO:0008320">
    <property type="term" value="F:protein transmembrane transporter activity"/>
    <property type="evidence" value="ECO:0007669"/>
    <property type="project" value="UniProtKB-UniRule"/>
</dbReference>
<evidence type="ECO:0000313" key="11">
    <source>
        <dbReference type="Proteomes" id="UP000033860"/>
    </source>
</evidence>
<keyword evidence="3 9" id="KW-1003">Cell membrane</keyword>
<comment type="function">
    <text evidence="9">Essential subunit of the Sec protein translocation channel SecYEG. Clamps together the 2 halves of SecY. May contact the channel plug during translocation.</text>
</comment>
<dbReference type="Pfam" id="PF00584">
    <property type="entry name" value="SecE"/>
    <property type="match status" value="1"/>
</dbReference>
<organism evidence="10 11">
    <name type="scientific">Candidatus Beckwithbacteria bacterium GW2011_GWB1_47_15</name>
    <dbReference type="NCBI Taxonomy" id="1618371"/>
    <lineage>
        <taxon>Bacteria</taxon>
        <taxon>Candidatus Beckwithiibacteriota</taxon>
    </lineage>
</organism>
<protein>
    <recommendedName>
        <fullName evidence="9">Protein translocase subunit SecE</fullName>
    </recommendedName>
</protein>
<keyword evidence="5 9" id="KW-0653">Protein transport</keyword>
<dbReference type="PANTHER" id="PTHR33910:SF1">
    <property type="entry name" value="PROTEIN TRANSLOCASE SUBUNIT SECE"/>
    <property type="match status" value="1"/>
</dbReference>
<comment type="subunit">
    <text evidence="9">Component of the Sec protein translocase complex. Heterotrimer consisting of SecY, SecE and SecG subunits. The heterotrimers can form oligomers, although 1 heterotrimer is thought to be able to translocate proteins. Interacts with the ribosome. Interacts with SecDF, and other proteins may be involved. Interacts with SecA.</text>
</comment>
<evidence type="ECO:0000256" key="3">
    <source>
        <dbReference type="ARBA" id="ARBA00022475"/>
    </source>
</evidence>
<keyword evidence="7 9" id="KW-0811">Translocation</keyword>
<dbReference type="Proteomes" id="UP000033860">
    <property type="component" value="Unassembled WGS sequence"/>
</dbReference>
<evidence type="ECO:0000256" key="1">
    <source>
        <dbReference type="ARBA" id="ARBA00004370"/>
    </source>
</evidence>
<keyword evidence="6 9" id="KW-1133">Transmembrane helix</keyword>
<dbReference type="GO" id="GO:0009306">
    <property type="term" value="P:protein secretion"/>
    <property type="evidence" value="ECO:0007669"/>
    <property type="project" value="UniProtKB-UniRule"/>
</dbReference>
<feature type="transmembrane region" description="Helical" evidence="9">
    <location>
        <begin position="31"/>
        <end position="53"/>
    </location>
</feature>
<dbReference type="Gene3D" id="1.20.5.1030">
    <property type="entry name" value="Preprotein translocase secy subunit"/>
    <property type="match status" value="1"/>
</dbReference>
<proteinExistence type="inferred from homology"/>
<evidence type="ECO:0000256" key="8">
    <source>
        <dbReference type="ARBA" id="ARBA00023136"/>
    </source>
</evidence>
<comment type="similarity">
    <text evidence="9">Belongs to the SecE/SEC61-gamma family.</text>
</comment>
<dbReference type="InterPro" id="IPR001901">
    <property type="entry name" value="Translocase_SecE/Sec61-g"/>
</dbReference>
<name>A0A0G1RWK3_9BACT</name>
<evidence type="ECO:0000256" key="6">
    <source>
        <dbReference type="ARBA" id="ARBA00022989"/>
    </source>
</evidence>
<gene>
    <name evidence="9" type="primary">secE</name>
    <name evidence="10" type="ORF">UX85_C0003G0160</name>
</gene>
<dbReference type="EMBL" id="LCNT01000003">
    <property type="protein sequence ID" value="KKU61501.1"/>
    <property type="molecule type" value="Genomic_DNA"/>
</dbReference>
<dbReference type="HAMAP" id="MF_00422">
    <property type="entry name" value="SecE"/>
    <property type="match status" value="1"/>
</dbReference>
<keyword evidence="8 9" id="KW-0472">Membrane</keyword>
<dbReference type="GO" id="GO:0006605">
    <property type="term" value="P:protein targeting"/>
    <property type="evidence" value="ECO:0007669"/>
    <property type="project" value="UniProtKB-UniRule"/>
</dbReference>
<evidence type="ECO:0000256" key="2">
    <source>
        <dbReference type="ARBA" id="ARBA00022448"/>
    </source>
</evidence>
<sequence>MVQSAPQRFVKESLTELKKVVWPTKNQVVKLTGIVIGVSAVTGALLGGLDYLFTKLVGLIVK</sequence>
<accession>A0A0G1RWK3</accession>
<comment type="caution">
    <text evidence="10">The sequence shown here is derived from an EMBL/GenBank/DDBJ whole genome shotgun (WGS) entry which is preliminary data.</text>
</comment>
<dbReference type="NCBIfam" id="TIGR00964">
    <property type="entry name" value="secE_bact"/>
    <property type="match status" value="1"/>
</dbReference>
<dbReference type="GO" id="GO:0005886">
    <property type="term" value="C:plasma membrane"/>
    <property type="evidence" value="ECO:0007669"/>
    <property type="project" value="UniProtKB-SubCell"/>
</dbReference>
<dbReference type="InterPro" id="IPR038379">
    <property type="entry name" value="SecE_sf"/>
</dbReference>
<dbReference type="AlphaFoldDB" id="A0A0G1RWK3"/>
<reference evidence="10 11" key="1">
    <citation type="journal article" date="2015" name="Nature">
        <title>rRNA introns, odd ribosomes, and small enigmatic genomes across a large radiation of phyla.</title>
        <authorList>
            <person name="Brown C.T."/>
            <person name="Hug L.A."/>
            <person name="Thomas B.C."/>
            <person name="Sharon I."/>
            <person name="Castelle C.J."/>
            <person name="Singh A."/>
            <person name="Wilkins M.J."/>
            <person name="Williams K.H."/>
            <person name="Banfield J.F."/>
        </authorList>
    </citation>
    <scope>NUCLEOTIDE SEQUENCE [LARGE SCALE GENOMIC DNA]</scope>
</reference>
<evidence type="ECO:0000256" key="4">
    <source>
        <dbReference type="ARBA" id="ARBA00022692"/>
    </source>
</evidence>
<dbReference type="InterPro" id="IPR005807">
    <property type="entry name" value="SecE_bac"/>
</dbReference>
<dbReference type="PANTHER" id="PTHR33910">
    <property type="entry name" value="PROTEIN TRANSLOCASE SUBUNIT SECE"/>
    <property type="match status" value="1"/>
</dbReference>
<evidence type="ECO:0000313" key="10">
    <source>
        <dbReference type="EMBL" id="KKU61501.1"/>
    </source>
</evidence>
<dbReference type="GO" id="GO:0043952">
    <property type="term" value="P:protein transport by the Sec complex"/>
    <property type="evidence" value="ECO:0007669"/>
    <property type="project" value="UniProtKB-UniRule"/>
</dbReference>
<keyword evidence="4 9" id="KW-0812">Transmembrane</keyword>
<dbReference type="PROSITE" id="PS01067">
    <property type="entry name" value="SECE_SEC61G"/>
    <property type="match status" value="1"/>
</dbReference>
<dbReference type="PRINTS" id="PR01650">
    <property type="entry name" value="SECETRNLCASE"/>
</dbReference>
<evidence type="ECO:0000256" key="9">
    <source>
        <dbReference type="HAMAP-Rule" id="MF_00422"/>
    </source>
</evidence>
<evidence type="ECO:0000256" key="5">
    <source>
        <dbReference type="ARBA" id="ARBA00022927"/>
    </source>
</evidence>
<comment type="subcellular location">
    <subcellularLocation>
        <location evidence="9">Cell membrane</location>
        <topology evidence="9">Single-pass membrane protein</topology>
    </subcellularLocation>
    <subcellularLocation>
        <location evidence="1">Membrane</location>
    </subcellularLocation>
</comment>
<dbReference type="GO" id="GO:0065002">
    <property type="term" value="P:intracellular protein transmembrane transport"/>
    <property type="evidence" value="ECO:0007669"/>
    <property type="project" value="UniProtKB-UniRule"/>
</dbReference>
<keyword evidence="2 9" id="KW-0813">Transport</keyword>